<dbReference type="SMART" id="SM00292">
    <property type="entry name" value="BRCT"/>
    <property type="match status" value="1"/>
</dbReference>
<reference evidence="18" key="2">
    <citation type="submission" date="2016-04" db="EMBL/GenBank/DDBJ databases">
        <title>First Complete Genome Sequence of a Subdivision 6 Acidobacterium.</title>
        <authorList>
            <person name="Huang S."/>
            <person name="Vieira S."/>
            <person name="Bunk B."/>
            <person name="Riedel T."/>
            <person name="Sproeer C."/>
            <person name="Overmann J."/>
        </authorList>
    </citation>
    <scope>NUCLEOTIDE SEQUENCE [LARGE SCALE GENOMIC DNA]</scope>
    <source>
        <strain evidence="18">DSM 100886 HEG_-6_39</strain>
    </source>
</reference>
<dbReference type="Gene3D" id="3.30.470.30">
    <property type="entry name" value="DNA ligase/mRNA capping enzyme"/>
    <property type="match status" value="1"/>
</dbReference>
<keyword evidence="7 14" id="KW-0227">DNA damage</keyword>
<dbReference type="EC" id="6.5.1.2" evidence="2 14"/>
<dbReference type="AlphaFoldDB" id="A0A143PNP2"/>
<dbReference type="GO" id="GO:0046872">
    <property type="term" value="F:metal ion binding"/>
    <property type="evidence" value="ECO:0007669"/>
    <property type="project" value="UniProtKB-KW"/>
</dbReference>
<proteinExistence type="inferred from homology"/>
<feature type="binding site" evidence="14">
    <location>
        <position position="324"/>
    </location>
    <ligand>
        <name>NAD(+)</name>
        <dbReference type="ChEBI" id="CHEBI:57540"/>
    </ligand>
</feature>
<dbReference type="NCBIfam" id="TIGR00575">
    <property type="entry name" value="dnlj"/>
    <property type="match status" value="1"/>
</dbReference>
<dbReference type="Pfam" id="PF03119">
    <property type="entry name" value="DNA_ligase_ZBD"/>
    <property type="match status" value="1"/>
</dbReference>
<evidence type="ECO:0000256" key="8">
    <source>
        <dbReference type="ARBA" id="ARBA00022833"/>
    </source>
</evidence>
<evidence type="ECO:0000313" key="18">
    <source>
        <dbReference type="Proteomes" id="UP000076079"/>
    </source>
</evidence>
<gene>
    <name evidence="14 17" type="primary">ligA</name>
    <name evidence="17" type="ORF">LuPra_03434</name>
</gene>
<dbReference type="EMBL" id="CP015136">
    <property type="protein sequence ID" value="AMY10205.1"/>
    <property type="molecule type" value="Genomic_DNA"/>
</dbReference>
<dbReference type="InterPro" id="IPR041663">
    <property type="entry name" value="DisA/LigA_HHH"/>
</dbReference>
<dbReference type="Pfam" id="PF03120">
    <property type="entry name" value="OB_DNA_ligase"/>
    <property type="match status" value="1"/>
</dbReference>
<dbReference type="KEGG" id="abac:LuPra_03434"/>
<dbReference type="InterPro" id="IPR004149">
    <property type="entry name" value="Znf_DNAligase_C4"/>
</dbReference>
<evidence type="ECO:0000256" key="2">
    <source>
        <dbReference type="ARBA" id="ARBA00012722"/>
    </source>
</evidence>
<dbReference type="OrthoDB" id="9759736at2"/>
<dbReference type="PROSITE" id="PS01055">
    <property type="entry name" value="DNA_LIGASE_N1"/>
    <property type="match status" value="1"/>
</dbReference>
<keyword evidence="9 14" id="KW-0460">Magnesium</keyword>
<feature type="binding site" evidence="14">
    <location>
        <position position="300"/>
    </location>
    <ligand>
        <name>NAD(+)</name>
        <dbReference type="ChEBI" id="CHEBI:57540"/>
    </ligand>
</feature>
<evidence type="ECO:0000259" key="16">
    <source>
        <dbReference type="PROSITE" id="PS50172"/>
    </source>
</evidence>
<evidence type="ECO:0000256" key="6">
    <source>
        <dbReference type="ARBA" id="ARBA00022723"/>
    </source>
</evidence>
<dbReference type="GO" id="GO:0003911">
    <property type="term" value="F:DNA ligase (NAD+) activity"/>
    <property type="evidence" value="ECO:0007669"/>
    <property type="project" value="UniProtKB-UniRule"/>
</dbReference>
<comment type="function">
    <text evidence="1 14">DNA ligase that catalyzes the formation of phosphodiester linkages between 5'-phosphoryl and 3'-hydroxyl groups in double-stranded DNA using NAD as a coenzyme and as the energy source for the reaction. It is essential for DNA replication and repair of damaged DNA.</text>
</comment>
<dbReference type="CDD" id="cd00114">
    <property type="entry name" value="LIGANc"/>
    <property type="match status" value="1"/>
</dbReference>
<dbReference type="InterPro" id="IPR010994">
    <property type="entry name" value="RuvA_2-like"/>
</dbReference>
<evidence type="ECO:0000256" key="15">
    <source>
        <dbReference type="RuleBase" id="RU000618"/>
    </source>
</evidence>
<evidence type="ECO:0000256" key="12">
    <source>
        <dbReference type="ARBA" id="ARBA00034005"/>
    </source>
</evidence>
<feature type="binding site" evidence="14">
    <location>
        <position position="418"/>
    </location>
    <ligand>
        <name>Zn(2+)</name>
        <dbReference type="ChEBI" id="CHEBI:29105"/>
    </ligand>
</feature>
<dbReference type="SUPFAM" id="SSF56091">
    <property type="entry name" value="DNA ligase/mRNA capping enzyme, catalytic domain"/>
    <property type="match status" value="1"/>
</dbReference>
<dbReference type="SUPFAM" id="SSF47781">
    <property type="entry name" value="RuvA domain 2-like"/>
    <property type="match status" value="1"/>
</dbReference>
<dbReference type="InterPro" id="IPR013839">
    <property type="entry name" value="DNAligase_adenylation"/>
</dbReference>
<dbReference type="NCBIfam" id="NF005932">
    <property type="entry name" value="PRK07956.1"/>
    <property type="match status" value="1"/>
</dbReference>
<dbReference type="PROSITE" id="PS50172">
    <property type="entry name" value="BRCT"/>
    <property type="match status" value="1"/>
</dbReference>
<protein>
    <recommendedName>
        <fullName evidence="3 14">DNA ligase</fullName>
        <ecNumber evidence="2 14">6.5.1.2</ecNumber>
    </recommendedName>
    <alternativeName>
        <fullName evidence="14">Polydeoxyribonucleotide synthase [NAD(+)]</fullName>
    </alternativeName>
</protein>
<dbReference type="PIRSF" id="PIRSF001604">
    <property type="entry name" value="LigA"/>
    <property type="match status" value="1"/>
</dbReference>
<dbReference type="PROSITE" id="PS01056">
    <property type="entry name" value="DNA_LIGASE_N2"/>
    <property type="match status" value="1"/>
</dbReference>
<feature type="binding site" evidence="14">
    <location>
        <position position="113"/>
    </location>
    <ligand>
        <name>NAD(+)</name>
        <dbReference type="ChEBI" id="CHEBI:57540"/>
    </ligand>
</feature>
<dbReference type="RefSeq" id="WP_110171867.1">
    <property type="nucleotide sequence ID" value="NZ_CP015136.1"/>
</dbReference>
<sequence length="710" mass="77448">MAAPADRIDALRAVIRHHEERYYVHDDPEVSDAEFDALVRELRELEAAHPDLVTADSPTQRVSGRPAEGFETAVHLRPMLSLDNAYSDEELEAFDERVRKGLGTEGPVHYVAELKIDGLSIAITYEDGRFARGVTRGDGVIGEDVSSNVRTIQPIPLRLKNAPDGRLEVRGEIYFPRAAFDRLNGEREAEGAPLFANPRNAAAGTLRNLDPSLVARRGLRAFFYHAVREDNVGSRGDAEAPTDGLPETHASLMESLSSWGLPVEKHWTRCAGIDAVKTFCASWAETRQQLPFDTDGIVIKVDRREERERLGFTSKFPRWATAYKFPAQQATTTLLRIEVQVGRTGAVTPLAVLAPVFLAGSTIQYATLHNEDEIRRKDIRPGDEVLLEKGGDVIPKIVKPILSTRPEGLAPFEMPAQCPVCATALERPEDEVVWRCPNPSCPARLRRSLEHFAGRRAMNIDGLGSALVDKLVALELVRDFADLYRLTVEGLADLKFEAKAREGGDEVEQGSARTPTARRFGEKSATALVTQIDNSRRNELWRLIFGLGIRHVGERGAQALAEAFGTMQAVAAANVDQLQAVSDIGPVVAASVRRFFDTPASTHLIARLEAAGLHMGEPVAEGRGPKPLEGRTIVLTGGLATMTRDEAAERLTVLGAKVAGSVSKKTSLVIAGEDAGSKLARARDLGVPIGDEDTLVHLLATPATWPFDNL</sequence>
<dbReference type="InterPro" id="IPR001679">
    <property type="entry name" value="DNA_ligase"/>
</dbReference>
<evidence type="ECO:0000256" key="14">
    <source>
        <dbReference type="HAMAP-Rule" id="MF_01588"/>
    </source>
</evidence>
<organism evidence="17 18">
    <name type="scientific">Luteitalea pratensis</name>
    <dbReference type="NCBI Taxonomy" id="1855912"/>
    <lineage>
        <taxon>Bacteria</taxon>
        <taxon>Pseudomonadati</taxon>
        <taxon>Acidobacteriota</taxon>
        <taxon>Vicinamibacteria</taxon>
        <taxon>Vicinamibacterales</taxon>
        <taxon>Vicinamibacteraceae</taxon>
        <taxon>Luteitalea</taxon>
    </lineage>
</organism>
<keyword evidence="5 14" id="KW-0235">DNA replication</keyword>
<dbReference type="PANTHER" id="PTHR23389">
    <property type="entry name" value="CHROMOSOME TRANSMISSION FIDELITY FACTOR 18"/>
    <property type="match status" value="1"/>
</dbReference>
<keyword evidence="4 14" id="KW-0436">Ligase</keyword>
<evidence type="ECO:0000256" key="13">
    <source>
        <dbReference type="ARBA" id="ARBA00060881"/>
    </source>
</evidence>
<keyword evidence="6 14" id="KW-0479">Metal-binding</keyword>
<keyword evidence="10 14" id="KW-0520">NAD</keyword>
<dbReference type="Pfam" id="PF12826">
    <property type="entry name" value="HHH_2"/>
    <property type="match status" value="1"/>
</dbReference>
<dbReference type="STRING" id="1855912.LuPra_03434"/>
<dbReference type="SUPFAM" id="SSF52113">
    <property type="entry name" value="BRCT domain"/>
    <property type="match status" value="1"/>
</dbReference>
<evidence type="ECO:0000256" key="9">
    <source>
        <dbReference type="ARBA" id="ARBA00022842"/>
    </source>
</evidence>
<dbReference type="SUPFAM" id="SSF50249">
    <property type="entry name" value="Nucleic acid-binding proteins"/>
    <property type="match status" value="1"/>
</dbReference>
<dbReference type="InterPro" id="IPR001357">
    <property type="entry name" value="BRCT_dom"/>
</dbReference>
<dbReference type="CDD" id="cd17748">
    <property type="entry name" value="BRCT_DNA_ligase_like"/>
    <property type="match status" value="1"/>
</dbReference>
<dbReference type="GO" id="GO:0006281">
    <property type="term" value="P:DNA repair"/>
    <property type="evidence" value="ECO:0007669"/>
    <property type="project" value="UniProtKB-KW"/>
</dbReference>
<evidence type="ECO:0000313" key="17">
    <source>
        <dbReference type="EMBL" id="AMY10205.1"/>
    </source>
</evidence>
<feature type="binding site" evidence="14">
    <location>
        <position position="436"/>
    </location>
    <ligand>
        <name>Zn(2+)</name>
        <dbReference type="ChEBI" id="CHEBI:29105"/>
    </ligand>
</feature>
<feature type="binding site" evidence="14">
    <location>
        <begin position="32"/>
        <end position="36"/>
    </location>
    <ligand>
        <name>NAD(+)</name>
        <dbReference type="ChEBI" id="CHEBI:57540"/>
    </ligand>
</feature>
<comment type="similarity">
    <text evidence="13 14">Belongs to the NAD-dependent DNA ligase family. LigA subfamily.</text>
</comment>
<dbReference type="GO" id="GO:0005829">
    <property type="term" value="C:cytosol"/>
    <property type="evidence" value="ECO:0007669"/>
    <property type="project" value="TreeGrafter"/>
</dbReference>
<dbReference type="InterPro" id="IPR013840">
    <property type="entry name" value="DNAligase_N"/>
</dbReference>
<dbReference type="Proteomes" id="UP000076079">
    <property type="component" value="Chromosome"/>
</dbReference>
<dbReference type="SMART" id="SM00532">
    <property type="entry name" value="LIGANc"/>
    <property type="match status" value="1"/>
</dbReference>
<dbReference type="Pfam" id="PF00533">
    <property type="entry name" value="BRCT"/>
    <property type="match status" value="1"/>
</dbReference>
<reference evidence="17 18" key="1">
    <citation type="journal article" date="2016" name="Genome Announc.">
        <title>First Complete Genome Sequence of a Subdivision 6 Acidobacterium Strain.</title>
        <authorList>
            <person name="Huang S."/>
            <person name="Vieira S."/>
            <person name="Bunk B."/>
            <person name="Riedel T."/>
            <person name="Sproer C."/>
            <person name="Overmann J."/>
        </authorList>
    </citation>
    <scope>NUCLEOTIDE SEQUENCE [LARGE SCALE GENOMIC DNA]</scope>
    <source>
        <strain evidence="18">DSM 100886 HEG_-6_39</strain>
    </source>
</reference>
<comment type="catalytic activity">
    <reaction evidence="12 14 15">
        <text>NAD(+) + (deoxyribonucleotide)n-3'-hydroxyl + 5'-phospho-(deoxyribonucleotide)m = (deoxyribonucleotide)n+m + AMP + beta-nicotinamide D-nucleotide.</text>
        <dbReference type="EC" id="6.5.1.2"/>
    </reaction>
</comment>
<feature type="binding site" evidence="14">
    <location>
        <position position="136"/>
    </location>
    <ligand>
        <name>NAD(+)</name>
        <dbReference type="ChEBI" id="CHEBI:57540"/>
    </ligand>
</feature>
<evidence type="ECO:0000256" key="3">
    <source>
        <dbReference type="ARBA" id="ARBA00013308"/>
    </source>
</evidence>
<dbReference type="Gene3D" id="2.40.50.140">
    <property type="entry name" value="Nucleic acid-binding proteins"/>
    <property type="match status" value="1"/>
</dbReference>
<dbReference type="InterPro" id="IPR033136">
    <property type="entry name" value="DNA_ligase_CS"/>
</dbReference>
<dbReference type="Gene3D" id="1.10.287.610">
    <property type="entry name" value="Helix hairpin bin"/>
    <property type="match status" value="1"/>
</dbReference>
<dbReference type="InterPro" id="IPR018239">
    <property type="entry name" value="DNA_ligase_AS"/>
</dbReference>
<feature type="active site" description="N6-AMP-lysine intermediate" evidence="14">
    <location>
        <position position="115"/>
    </location>
</feature>
<dbReference type="InterPro" id="IPR036420">
    <property type="entry name" value="BRCT_dom_sf"/>
</dbReference>
<dbReference type="FunFam" id="2.40.50.140:FF:000012">
    <property type="entry name" value="DNA ligase"/>
    <property type="match status" value="1"/>
</dbReference>
<evidence type="ECO:0000256" key="10">
    <source>
        <dbReference type="ARBA" id="ARBA00023027"/>
    </source>
</evidence>
<keyword evidence="18" id="KW-1185">Reference proteome</keyword>
<dbReference type="Gene3D" id="3.40.50.10190">
    <property type="entry name" value="BRCT domain"/>
    <property type="match status" value="1"/>
</dbReference>
<keyword evidence="14" id="KW-0464">Manganese</keyword>
<evidence type="ECO:0000256" key="11">
    <source>
        <dbReference type="ARBA" id="ARBA00023204"/>
    </source>
</evidence>
<dbReference type="Gene3D" id="6.20.10.30">
    <property type="match status" value="1"/>
</dbReference>
<evidence type="ECO:0000256" key="7">
    <source>
        <dbReference type="ARBA" id="ARBA00022763"/>
    </source>
</evidence>
<evidence type="ECO:0000256" key="1">
    <source>
        <dbReference type="ARBA" id="ARBA00004067"/>
    </source>
</evidence>
<dbReference type="FunFam" id="1.10.287.610:FF:000002">
    <property type="entry name" value="DNA ligase"/>
    <property type="match status" value="1"/>
</dbReference>
<keyword evidence="11 14" id="KW-0234">DNA repair</keyword>
<dbReference type="GO" id="GO:0006260">
    <property type="term" value="P:DNA replication"/>
    <property type="evidence" value="ECO:0007669"/>
    <property type="project" value="UniProtKB-KW"/>
</dbReference>
<name>A0A143PNP2_LUTPR</name>
<feature type="binding site" evidence="14">
    <location>
        <position position="421"/>
    </location>
    <ligand>
        <name>Zn(2+)</name>
        <dbReference type="ChEBI" id="CHEBI:29105"/>
    </ligand>
</feature>
<dbReference type="FunFam" id="3.30.470.30:FF:000001">
    <property type="entry name" value="DNA ligase"/>
    <property type="match status" value="1"/>
</dbReference>
<feature type="binding site" evidence="14">
    <location>
        <position position="441"/>
    </location>
    <ligand>
        <name>Zn(2+)</name>
        <dbReference type="ChEBI" id="CHEBI:29105"/>
    </ligand>
</feature>
<accession>A0A143PNP2</accession>
<feature type="domain" description="BRCT" evidence="16">
    <location>
        <begin position="623"/>
        <end position="710"/>
    </location>
</feature>
<dbReference type="Pfam" id="PF01653">
    <property type="entry name" value="DNA_ligase_aden"/>
    <property type="match status" value="1"/>
</dbReference>
<feature type="binding site" evidence="14">
    <location>
        <position position="172"/>
    </location>
    <ligand>
        <name>NAD(+)</name>
        <dbReference type="ChEBI" id="CHEBI:57540"/>
    </ligand>
</feature>
<keyword evidence="8 14" id="KW-0862">Zinc</keyword>
<dbReference type="HAMAP" id="MF_01588">
    <property type="entry name" value="DNA_ligase_A"/>
    <property type="match status" value="1"/>
</dbReference>
<dbReference type="FunFam" id="1.10.150.20:FF:000006">
    <property type="entry name" value="DNA ligase"/>
    <property type="match status" value="1"/>
</dbReference>
<dbReference type="Gene3D" id="1.10.150.20">
    <property type="entry name" value="5' to 3' exonuclease, C-terminal subdomain"/>
    <property type="match status" value="2"/>
</dbReference>
<dbReference type="InterPro" id="IPR012340">
    <property type="entry name" value="NA-bd_OB-fold"/>
</dbReference>
<dbReference type="PATRIC" id="fig|1813736.3.peg.3644"/>
<feature type="binding site" evidence="14">
    <location>
        <begin position="81"/>
        <end position="82"/>
    </location>
    <ligand>
        <name>NAD(+)</name>
        <dbReference type="ChEBI" id="CHEBI:57540"/>
    </ligand>
</feature>
<comment type="cofactor">
    <cofactor evidence="14">
        <name>Mg(2+)</name>
        <dbReference type="ChEBI" id="CHEBI:18420"/>
    </cofactor>
    <cofactor evidence="14">
        <name>Mn(2+)</name>
        <dbReference type="ChEBI" id="CHEBI:29035"/>
    </cofactor>
</comment>
<dbReference type="InterPro" id="IPR004150">
    <property type="entry name" value="NAD_DNA_ligase_OB"/>
</dbReference>
<dbReference type="PANTHER" id="PTHR23389:SF9">
    <property type="entry name" value="DNA LIGASE"/>
    <property type="match status" value="1"/>
</dbReference>
<evidence type="ECO:0000256" key="5">
    <source>
        <dbReference type="ARBA" id="ARBA00022705"/>
    </source>
</evidence>
<evidence type="ECO:0000256" key="4">
    <source>
        <dbReference type="ARBA" id="ARBA00022598"/>
    </source>
</evidence>